<evidence type="ECO:0000259" key="2">
    <source>
        <dbReference type="PROSITE" id="PS50995"/>
    </source>
</evidence>
<dbReference type="Gene3D" id="1.10.10.10">
    <property type="entry name" value="Winged helix-like DNA-binding domain superfamily/Winged helix DNA-binding domain"/>
    <property type="match status" value="1"/>
</dbReference>
<feature type="region of interest" description="Disordered" evidence="1">
    <location>
        <begin position="1"/>
        <end position="22"/>
    </location>
</feature>
<dbReference type="Proteomes" id="UP001304769">
    <property type="component" value="Unassembled WGS sequence"/>
</dbReference>
<feature type="domain" description="HTH marR-type" evidence="2">
    <location>
        <begin position="29"/>
        <end position="165"/>
    </location>
</feature>
<dbReference type="SMART" id="SM00347">
    <property type="entry name" value="HTH_MARR"/>
    <property type="match status" value="1"/>
</dbReference>
<dbReference type="Pfam" id="PF12802">
    <property type="entry name" value="MarR_2"/>
    <property type="match status" value="1"/>
</dbReference>
<comment type="caution">
    <text evidence="3">The sequence shown here is derived from an EMBL/GenBank/DDBJ whole genome shotgun (WGS) entry which is preliminary data.</text>
</comment>
<dbReference type="SUPFAM" id="SSF46785">
    <property type="entry name" value="Winged helix' DNA-binding domain"/>
    <property type="match status" value="1"/>
</dbReference>
<evidence type="ECO:0000313" key="4">
    <source>
        <dbReference type="Proteomes" id="UP001304769"/>
    </source>
</evidence>
<organism evidence="3 4">
    <name type="scientific">Sinomonas terricola</name>
    <dbReference type="NCBI Taxonomy" id="3110330"/>
    <lineage>
        <taxon>Bacteria</taxon>
        <taxon>Bacillati</taxon>
        <taxon>Actinomycetota</taxon>
        <taxon>Actinomycetes</taxon>
        <taxon>Micrococcales</taxon>
        <taxon>Micrococcaceae</taxon>
        <taxon>Sinomonas</taxon>
    </lineage>
</organism>
<gene>
    <name evidence="3" type="ORF">SPF06_20835</name>
</gene>
<dbReference type="PROSITE" id="PS50995">
    <property type="entry name" value="HTH_MARR_2"/>
    <property type="match status" value="1"/>
</dbReference>
<accession>A0ABU5TBV7</accession>
<proteinExistence type="predicted"/>
<evidence type="ECO:0000313" key="3">
    <source>
        <dbReference type="EMBL" id="MEA5457174.1"/>
    </source>
</evidence>
<dbReference type="PANTHER" id="PTHR33164">
    <property type="entry name" value="TRANSCRIPTIONAL REGULATOR, MARR FAMILY"/>
    <property type="match status" value="1"/>
</dbReference>
<evidence type="ECO:0000256" key="1">
    <source>
        <dbReference type="SAM" id="MobiDB-lite"/>
    </source>
</evidence>
<dbReference type="InterPro" id="IPR036388">
    <property type="entry name" value="WH-like_DNA-bd_sf"/>
</dbReference>
<reference evidence="3 4" key="1">
    <citation type="submission" date="2023-12" db="EMBL/GenBank/DDBJ databases">
        <title>Sinomonas terricola sp. nov, isolated from litchi orchard soil in Guangdong, PR China.</title>
        <authorList>
            <person name="Jiaxin W."/>
            <person name="Yang Z."/>
            <person name="Honghui Z."/>
        </authorList>
    </citation>
    <scope>NUCLEOTIDE SEQUENCE [LARGE SCALE GENOMIC DNA]</scope>
    <source>
        <strain evidence="3 4">JGH33</strain>
    </source>
</reference>
<dbReference type="EMBL" id="JAYGGQ010000023">
    <property type="protein sequence ID" value="MEA5457174.1"/>
    <property type="molecule type" value="Genomic_DNA"/>
</dbReference>
<dbReference type="InterPro" id="IPR039422">
    <property type="entry name" value="MarR/SlyA-like"/>
</dbReference>
<sequence>MEAHTYERSVGAHTDASSAAEPRWLDPREREVWLALRHLLWGLTPAVDRQLLRDSSLSGPEYSVLATLSEDPEGVMRSGTAARLLGWGRSRLSHLLRRMEAKGLISRACSADDGRGQDITLTPAGKAAIVEAAPGHVGFVRSIVFDPLTEEQQEALREACERITAAIEAEDGCAAAFDADGEPCDGE</sequence>
<keyword evidence="4" id="KW-1185">Reference proteome</keyword>
<dbReference type="InterPro" id="IPR000835">
    <property type="entry name" value="HTH_MarR-typ"/>
</dbReference>
<protein>
    <submittedName>
        <fullName evidence="3">MarR family winged helix-turn-helix transcriptional regulator</fullName>
    </submittedName>
</protein>
<dbReference type="PANTHER" id="PTHR33164:SF99">
    <property type="entry name" value="MARR FAMILY REGULATORY PROTEIN"/>
    <property type="match status" value="1"/>
</dbReference>
<dbReference type="PRINTS" id="PR00598">
    <property type="entry name" value="HTHMARR"/>
</dbReference>
<dbReference type="InterPro" id="IPR036390">
    <property type="entry name" value="WH_DNA-bd_sf"/>
</dbReference>
<name>A0ABU5TBV7_9MICC</name>
<dbReference type="RefSeq" id="WP_323281087.1">
    <property type="nucleotide sequence ID" value="NZ_JAYGGQ010000023.1"/>
</dbReference>